<evidence type="ECO:0000313" key="5">
    <source>
        <dbReference type="EMBL" id="PVU95409.1"/>
    </source>
</evidence>
<dbReference type="OrthoDB" id="1577640at2759"/>
<organism evidence="5 6">
    <name type="scientific">Smittium simulii</name>
    <dbReference type="NCBI Taxonomy" id="133385"/>
    <lineage>
        <taxon>Eukaryota</taxon>
        <taxon>Fungi</taxon>
        <taxon>Fungi incertae sedis</taxon>
        <taxon>Zoopagomycota</taxon>
        <taxon>Kickxellomycotina</taxon>
        <taxon>Harpellomycetes</taxon>
        <taxon>Harpellales</taxon>
        <taxon>Legeriomycetaceae</taxon>
        <taxon>Smittium</taxon>
    </lineage>
</organism>
<dbReference type="Pfam" id="PF25329">
    <property type="entry name" value="C2_GDE1"/>
    <property type="match status" value="1"/>
</dbReference>
<dbReference type="EMBL" id="MBFR01000057">
    <property type="protein sequence ID" value="PVU95409.1"/>
    <property type="molecule type" value="Genomic_DNA"/>
</dbReference>
<dbReference type="Gene3D" id="1.25.40.20">
    <property type="entry name" value="Ankyrin repeat-containing domain"/>
    <property type="match status" value="2"/>
</dbReference>
<evidence type="ECO:0000256" key="3">
    <source>
        <dbReference type="PROSITE-ProRule" id="PRU00023"/>
    </source>
</evidence>
<protein>
    <recommendedName>
        <fullName evidence="4">SPX domain-containing protein</fullName>
    </recommendedName>
</protein>
<sequence>MKYGKHMQKHKIEGWEAYYLDYKKLKKFIRHLINTDQVQENLSAAKVQFFAKLDKELDIVGSFYSKIVLKLKTRNDHLQTKQAELDTLISTNDINSSHLINLLEEAWNHLQTELDKLQNFAEINSTGVSKIVKKWDKQTRSATKQLYLERQAVIRPWFDRLSISKLADTVAKGLIDLNRTKSLFFESHTSSISNIFNISNAPTSIMLSLSDFDSCKNSSDRAYLALKLLNNPDIDSCVIDLILNAISHKTIDLTTVDQVSGRSLVHAGARSGIFEIVKTAIEAGANLNYTDSYGCYPIYYAIVGGYSSIVKLLLNHNSELNINSQGIRSLQLAASLDNFETFYNLLSESTTQWCNQDMTAALFKCSQTGNWKIANALLDQGLDVVGVVNDLNQSALHISSMNGHLRMSNWLISVGASVELKDKDSNWTPLFFAANEGYTSIVKLLLDNNSDPLAFDDQGYTPAFYAAYHGHMECVKLLFRNSNPITDNKSESCIHDDDFIPSLELPPPIIPLQISKRSYNSNKKLAIIRFCSNTQKYDSLVKFIRHINLNSLRLEINTRSSENLISHTIQLPLQEKIKYLNFEVSKNTLFNFEFLLFPSFGSVVIGKAILSNQVFGLESGVNLKLPLIGSDMNVVAELVFDFLAVDPLTIPIDRPSGLINDIWDNININPTENSQNKYFAVGVQVTFDGIPVVYSKKTLKMAENLEFPIDRLNLSQINSLTKADTSIINLAKASADLVYSQSIDSAQYRDTILNSCIPLEQFLVELPQDIALVISMILPSNKTNEYKLNGFVDAILSKIFTSALKSQKLVLKVEKSLEYENKPTYEKVFSRSIFLSSNSPTICLLAQWKQPVYPVILDIHSDSVLEPIINTVLTGQGKNSTQTIDNIPRKIDNANTWDPPIKSLKSACKFSFTEELFGIICESSLLSQVPNLTSVFSEYKLFLIQNVPNPSTEFNTLAGHSDTDAYLRDNIMYLKAGLL</sequence>
<feature type="repeat" description="ANK" evidence="3">
    <location>
        <begin position="425"/>
        <end position="457"/>
    </location>
</feature>
<evidence type="ECO:0000313" key="6">
    <source>
        <dbReference type="Proteomes" id="UP000245383"/>
    </source>
</evidence>
<gene>
    <name evidence="5" type="ORF">BB561_001824</name>
</gene>
<dbReference type="InterPro" id="IPR017946">
    <property type="entry name" value="PLC-like_Pdiesterase_TIM-brl"/>
</dbReference>
<evidence type="ECO:0000259" key="4">
    <source>
        <dbReference type="PROSITE" id="PS51382"/>
    </source>
</evidence>
<dbReference type="InterPro" id="IPR051631">
    <property type="entry name" value="Ankyrin-KH/SAM_domain"/>
</dbReference>
<feature type="repeat" description="ANK" evidence="3">
    <location>
        <begin position="391"/>
        <end position="423"/>
    </location>
</feature>
<accession>A0A2T9YSV7</accession>
<dbReference type="PROSITE" id="PS51382">
    <property type="entry name" value="SPX"/>
    <property type="match status" value="1"/>
</dbReference>
<dbReference type="PROSITE" id="PS50088">
    <property type="entry name" value="ANK_REPEAT"/>
    <property type="match status" value="4"/>
</dbReference>
<dbReference type="SUPFAM" id="SSF48403">
    <property type="entry name" value="Ankyrin repeat"/>
    <property type="match status" value="1"/>
</dbReference>
<dbReference type="Pfam" id="PF03105">
    <property type="entry name" value="SPX"/>
    <property type="match status" value="1"/>
</dbReference>
<comment type="caution">
    <text evidence="5">The sequence shown here is derived from an EMBL/GenBank/DDBJ whole genome shotgun (WGS) entry which is preliminary data.</text>
</comment>
<dbReference type="SMART" id="SM00248">
    <property type="entry name" value="ANK"/>
    <property type="match status" value="7"/>
</dbReference>
<proteinExistence type="predicted"/>
<dbReference type="InterPro" id="IPR036770">
    <property type="entry name" value="Ankyrin_rpt-contain_sf"/>
</dbReference>
<evidence type="ECO:0000256" key="1">
    <source>
        <dbReference type="ARBA" id="ARBA00022737"/>
    </source>
</evidence>
<dbReference type="PROSITE" id="PS50297">
    <property type="entry name" value="ANK_REP_REGION"/>
    <property type="match status" value="3"/>
</dbReference>
<dbReference type="PANTHER" id="PTHR23206">
    <property type="entry name" value="MASK PROTEIN"/>
    <property type="match status" value="1"/>
</dbReference>
<keyword evidence="2 3" id="KW-0040">ANK repeat</keyword>
<dbReference type="GO" id="GO:0006629">
    <property type="term" value="P:lipid metabolic process"/>
    <property type="evidence" value="ECO:0007669"/>
    <property type="project" value="InterPro"/>
</dbReference>
<evidence type="ECO:0000256" key="2">
    <source>
        <dbReference type="ARBA" id="ARBA00023043"/>
    </source>
</evidence>
<dbReference type="Gene3D" id="3.20.20.190">
    <property type="entry name" value="Phosphatidylinositol (PI) phosphodiesterase"/>
    <property type="match status" value="1"/>
</dbReference>
<dbReference type="SUPFAM" id="SSF51695">
    <property type="entry name" value="PLC-like phosphodiesterases"/>
    <property type="match status" value="1"/>
</dbReference>
<dbReference type="Proteomes" id="UP000245383">
    <property type="component" value="Unassembled WGS sequence"/>
</dbReference>
<feature type="repeat" description="ANK" evidence="3">
    <location>
        <begin position="260"/>
        <end position="292"/>
    </location>
</feature>
<dbReference type="GO" id="GO:0008081">
    <property type="term" value="F:phosphoric diester hydrolase activity"/>
    <property type="evidence" value="ECO:0007669"/>
    <property type="project" value="InterPro"/>
</dbReference>
<dbReference type="STRING" id="133385.A0A2T9YSV7"/>
<name>A0A2T9YSV7_9FUNG</name>
<dbReference type="InterPro" id="IPR057506">
    <property type="entry name" value="C2_GPCPD1"/>
</dbReference>
<dbReference type="AlphaFoldDB" id="A0A2T9YSV7"/>
<keyword evidence="6" id="KW-1185">Reference proteome</keyword>
<dbReference type="GO" id="GO:0005737">
    <property type="term" value="C:cytoplasm"/>
    <property type="evidence" value="ECO:0007669"/>
    <property type="project" value="TreeGrafter"/>
</dbReference>
<dbReference type="PANTHER" id="PTHR23206:SF8">
    <property type="entry name" value="ANKYRIN REPEAT AND KH DOMAIN-CONTAINING 1"/>
    <property type="match status" value="1"/>
</dbReference>
<keyword evidence="1" id="KW-0677">Repeat</keyword>
<dbReference type="InterPro" id="IPR004331">
    <property type="entry name" value="SPX_dom"/>
</dbReference>
<feature type="domain" description="SPX" evidence="4">
    <location>
        <begin position="1"/>
        <end position="149"/>
    </location>
</feature>
<feature type="repeat" description="ANK" evidence="3">
    <location>
        <begin position="293"/>
        <end position="325"/>
    </location>
</feature>
<dbReference type="Pfam" id="PF12796">
    <property type="entry name" value="Ank_2"/>
    <property type="match status" value="2"/>
</dbReference>
<reference evidence="5 6" key="1">
    <citation type="journal article" date="2018" name="MBio">
        <title>Comparative Genomics Reveals the Core Gene Toolbox for the Fungus-Insect Symbiosis.</title>
        <authorList>
            <person name="Wang Y."/>
            <person name="Stata M."/>
            <person name="Wang W."/>
            <person name="Stajich J.E."/>
            <person name="White M.M."/>
            <person name="Moncalvo J.M."/>
        </authorList>
    </citation>
    <scope>NUCLEOTIDE SEQUENCE [LARGE SCALE GENOMIC DNA]</scope>
    <source>
        <strain evidence="5 6">SWE-8-4</strain>
    </source>
</reference>
<dbReference type="InterPro" id="IPR002110">
    <property type="entry name" value="Ankyrin_rpt"/>
</dbReference>